<keyword evidence="1" id="KW-0812">Transmembrane</keyword>
<protein>
    <submittedName>
        <fullName evidence="2">Uncharacterized protein</fullName>
    </submittedName>
</protein>
<comment type="caution">
    <text evidence="2">The sequence shown here is derived from an EMBL/GenBank/DDBJ whole genome shotgun (WGS) entry which is preliminary data.</text>
</comment>
<sequence>MQSDLMHEARAAGLADHIDIARILLWGGLAIALLSAIAWHPWLMDTGVLFAGLGVWMMWRVLKLLPPASPPS</sequence>
<dbReference type="AlphaFoldDB" id="A0A4R5Q668"/>
<proteinExistence type="predicted"/>
<reference evidence="2 3" key="1">
    <citation type="journal article" date="2016" name="J. Microbiol.">
        <title>Dankookia rubra gen. nov., sp. nov., an alphaproteobacterium isolated from sediment of a shallow stream.</title>
        <authorList>
            <person name="Kim W.H."/>
            <person name="Kim D.H."/>
            <person name="Kang K."/>
            <person name="Ahn T.Y."/>
        </authorList>
    </citation>
    <scope>NUCLEOTIDE SEQUENCE [LARGE SCALE GENOMIC DNA]</scope>
    <source>
        <strain evidence="2 3">JCM30602</strain>
    </source>
</reference>
<evidence type="ECO:0000313" key="2">
    <source>
        <dbReference type="EMBL" id="TDH58009.1"/>
    </source>
</evidence>
<keyword evidence="1" id="KW-0472">Membrane</keyword>
<dbReference type="Proteomes" id="UP000295096">
    <property type="component" value="Unassembled WGS sequence"/>
</dbReference>
<keyword evidence="3" id="KW-1185">Reference proteome</keyword>
<dbReference type="RefSeq" id="WP_133293133.1">
    <property type="nucleotide sequence ID" value="NZ_SMSJ01000167.1"/>
</dbReference>
<name>A0A4R5Q668_9PROT</name>
<dbReference type="EMBL" id="SMSJ01000167">
    <property type="protein sequence ID" value="TDH58009.1"/>
    <property type="molecule type" value="Genomic_DNA"/>
</dbReference>
<evidence type="ECO:0000313" key="3">
    <source>
        <dbReference type="Proteomes" id="UP000295096"/>
    </source>
</evidence>
<keyword evidence="1" id="KW-1133">Transmembrane helix</keyword>
<organism evidence="2 3">
    <name type="scientific">Dankookia rubra</name>
    <dbReference type="NCBI Taxonomy" id="1442381"/>
    <lineage>
        <taxon>Bacteria</taxon>
        <taxon>Pseudomonadati</taxon>
        <taxon>Pseudomonadota</taxon>
        <taxon>Alphaproteobacteria</taxon>
        <taxon>Acetobacterales</taxon>
        <taxon>Roseomonadaceae</taxon>
        <taxon>Dankookia</taxon>
    </lineage>
</organism>
<evidence type="ECO:0000256" key="1">
    <source>
        <dbReference type="SAM" id="Phobius"/>
    </source>
</evidence>
<accession>A0A4R5Q668</accession>
<gene>
    <name evidence="2" type="ORF">E2C06_34825</name>
</gene>
<feature type="transmembrane region" description="Helical" evidence="1">
    <location>
        <begin position="20"/>
        <end position="40"/>
    </location>
</feature>